<evidence type="ECO:0000313" key="3">
    <source>
        <dbReference type="Proteomes" id="UP000094067"/>
    </source>
</evidence>
<dbReference type="Proteomes" id="UP000094067">
    <property type="component" value="Unassembled WGS sequence"/>
</dbReference>
<dbReference type="EMBL" id="MCGH01000002">
    <property type="protein sequence ID" value="ODM04980.1"/>
    <property type="molecule type" value="Genomic_DNA"/>
</dbReference>
<evidence type="ECO:0008006" key="5">
    <source>
        <dbReference type="Google" id="ProtNLM"/>
    </source>
</evidence>
<proteinExistence type="predicted"/>
<dbReference type="Pfam" id="PF12997">
    <property type="entry name" value="DUF3881"/>
    <property type="match status" value="1"/>
</dbReference>
<dbReference type="AlphaFoldDB" id="A0A1E3AZS5"/>
<evidence type="ECO:0000313" key="1">
    <source>
        <dbReference type="EMBL" id="ODM04980.1"/>
    </source>
</evidence>
<gene>
    <name evidence="2" type="ORF">BEH84_01875</name>
    <name evidence="1" type="ORF">BEI61_00863</name>
</gene>
<evidence type="ECO:0000313" key="4">
    <source>
        <dbReference type="Proteomes" id="UP000095003"/>
    </source>
</evidence>
<dbReference type="InterPro" id="IPR024541">
    <property type="entry name" value="DUF3881"/>
</dbReference>
<dbReference type="PATRIC" id="fig|1432052.3.peg.2055"/>
<dbReference type="RefSeq" id="WP_009255060.1">
    <property type="nucleotide sequence ID" value="NZ_BAABXS010000002.1"/>
</dbReference>
<organism evidence="2 4">
    <name type="scientific">Eisenbergiella tayi</name>
    <dbReference type="NCBI Taxonomy" id="1432052"/>
    <lineage>
        <taxon>Bacteria</taxon>
        <taxon>Bacillati</taxon>
        <taxon>Bacillota</taxon>
        <taxon>Clostridia</taxon>
        <taxon>Lachnospirales</taxon>
        <taxon>Lachnospiraceae</taxon>
        <taxon>Eisenbergiella</taxon>
    </lineage>
</organism>
<dbReference type="EMBL" id="MCGI01000001">
    <property type="protein sequence ID" value="ODM14154.1"/>
    <property type="molecule type" value="Genomic_DNA"/>
</dbReference>
<dbReference type="Proteomes" id="UP000095003">
    <property type="component" value="Unassembled WGS sequence"/>
</dbReference>
<evidence type="ECO:0000313" key="2">
    <source>
        <dbReference type="EMBL" id="ODM14154.1"/>
    </source>
</evidence>
<reference evidence="3 4" key="1">
    <citation type="submission" date="2016-07" db="EMBL/GenBank/DDBJ databases">
        <title>Characterization of isolates of Eisenbergiella tayi derived from blood cultures, using whole genome sequencing.</title>
        <authorList>
            <person name="Burdz T."/>
            <person name="Wiebe D."/>
            <person name="Huynh C."/>
            <person name="Bernard K."/>
        </authorList>
    </citation>
    <scope>NUCLEOTIDE SEQUENCE [LARGE SCALE GENOMIC DNA]</scope>
    <source>
        <strain evidence="1 3">NML 110608</strain>
        <strain evidence="2 4">NML 120489</strain>
    </source>
</reference>
<protein>
    <recommendedName>
        <fullName evidence="5">DUF3881 family protein</fullName>
    </recommendedName>
</protein>
<name>A0A1E3AZS5_9FIRM</name>
<sequence length="304" mass="34857">MKSEVRFLHKFLKSIGFSEYTTTRKIQELVKDVIMNPESRNYTTLNGNEDTVLVEFCKNFAENMGIAVCGEFDENDNFTFYYFYPYLRGTGVSSMEDVSVERHAAKESYAGVCDDIKVGVTLIFYLQNMIPYIKYRNTDKLPVRGTSLTLSALGIQGSIMMPIIKSENQKKKIQQSTLTRNQLIEAARRGDEDAIESLTLEDMDTYTTISRRIQKEDVFSLVDTYFMPYGVECDQYSVLGEITECHIVKNRLTEEEICVMTLNCNELSFDVCINVKDLFGEPKVGRRFKGVVWLQGAVNYPEQD</sequence>
<comment type="caution">
    <text evidence="2">The sequence shown here is derived from an EMBL/GenBank/DDBJ whole genome shotgun (WGS) entry which is preliminary data.</text>
</comment>
<accession>A0A1E3AZS5</accession>